<dbReference type="Proteomes" id="UP001084197">
    <property type="component" value="Unassembled WGS sequence"/>
</dbReference>
<dbReference type="InterPro" id="IPR029026">
    <property type="entry name" value="tRNA_m1G_MTases_N"/>
</dbReference>
<keyword evidence="5" id="KW-1185">Reference proteome</keyword>
<dbReference type="PANTHER" id="PTHR43191:SF2">
    <property type="entry name" value="RRNA METHYLTRANSFERASE 3, MITOCHONDRIAL"/>
    <property type="match status" value="1"/>
</dbReference>
<dbReference type="GO" id="GO:0008173">
    <property type="term" value="F:RNA methyltransferase activity"/>
    <property type="evidence" value="ECO:0007669"/>
    <property type="project" value="InterPro"/>
</dbReference>
<feature type="domain" description="tRNA/rRNA methyltransferase SpoU type" evidence="3">
    <location>
        <begin position="42"/>
        <end position="133"/>
    </location>
</feature>
<evidence type="ECO:0000256" key="1">
    <source>
        <dbReference type="ARBA" id="ARBA00022603"/>
    </source>
</evidence>
<proteinExistence type="predicted"/>
<dbReference type="Pfam" id="PF00588">
    <property type="entry name" value="SpoU_methylase"/>
    <property type="match status" value="1"/>
</dbReference>
<accession>A0A9J6R9P0</accession>
<dbReference type="InterPro" id="IPR001537">
    <property type="entry name" value="SpoU_MeTrfase"/>
</dbReference>
<dbReference type="SUPFAM" id="SSF75217">
    <property type="entry name" value="alpha/beta knot"/>
    <property type="match status" value="1"/>
</dbReference>
<dbReference type="RefSeq" id="WP_268779082.1">
    <property type="nucleotide sequence ID" value="NZ_JAPRAT010000004.1"/>
</dbReference>
<name>A0A9J6R9P0_9BACI</name>
<evidence type="ECO:0000313" key="4">
    <source>
        <dbReference type="EMBL" id="MCZ0702317.1"/>
    </source>
</evidence>
<dbReference type="CDD" id="cd18095">
    <property type="entry name" value="SpoU-like_rRNA-MTase"/>
    <property type="match status" value="1"/>
</dbReference>
<evidence type="ECO:0000313" key="5">
    <source>
        <dbReference type="Proteomes" id="UP001084197"/>
    </source>
</evidence>
<organism evidence="4 5">
    <name type="scientific">Natronobacillus azotifigens</name>
    <dbReference type="NCBI Taxonomy" id="472978"/>
    <lineage>
        <taxon>Bacteria</taxon>
        <taxon>Bacillati</taxon>
        <taxon>Bacillota</taxon>
        <taxon>Bacilli</taxon>
        <taxon>Bacillales</taxon>
        <taxon>Bacillaceae</taxon>
        <taxon>Natronobacillus</taxon>
    </lineage>
</organism>
<evidence type="ECO:0000256" key="2">
    <source>
        <dbReference type="ARBA" id="ARBA00022679"/>
    </source>
</evidence>
<dbReference type="PANTHER" id="PTHR43191">
    <property type="entry name" value="RRNA METHYLTRANSFERASE 3"/>
    <property type="match status" value="1"/>
</dbReference>
<keyword evidence="1 4" id="KW-0489">Methyltransferase</keyword>
<dbReference type="InterPro" id="IPR051259">
    <property type="entry name" value="rRNA_Methyltransferase"/>
</dbReference>
<sequence length="143" mass="15671">MHLAQTKTPQGILAIVKTKTEANFSKNRLLLLDSVQDPGNLGTIFHLPIIEADLYGKIDQLKENDVTICASTLEEAVPVQTVQWPEKVALIVGNEGAGVNPSLIENSDLLVRIPIYGKAESLNVSIAAGIMMYQMQLNKLDFR</sequence>
<evidence type="ECO:0000259" key="3">
    <source>
        <dbReference type="Pfam" id="PF00588"/>
    </source>
</evidence>
<reference evidence="4" key="1">
    <citation type="submission" date="2022-11" db="EMBL/GenBank/DDBJ databases">
        <title>WGS of Natronobacillus azotifigens 24KS-1, an anaerobic diazotrophic haloalkaliphile from soda-rich habitats.</title>
        <authorList>
            <person name="Sorokin D.Y."/>
            <person name="Merkel A.Y."/>
        </authorList>
    </citation>
    <scope>NUCLEOTIDE SEQUENCE</scope>
    <source>
        <strain evidence="4">24KS-1</strain>
    </source>
</reference>
<keyword evidence="2" id="KW-0808">Transferase</keyword>
<comment type="caution">
    <text evidence="4">The sequence shown here is derived from an EMBL/GenBank/DDBJ whole genome shotgun (WGS) entry which is preliminary data.</text>
</comment>
<dbReference type="GO" id="GO:0032259">
    <property type="term" value="P:methylation"/>
    <property type="evidence" value="ECO:0007669"/>
    <property type="project" value="UniProtKB-KW"/>
</dbReference>
<dbReference type="Gene3D" id="3.40.1280.10">
    <property type="match status" value="1"/>
</dbReference>
<dbReference type="GO" id="GO:0003723">
    <property type="term" value="F:RNA binding"/>
    <property type="evidence" value="ECO:0007669"/>
    <property type="project" value="InterPro"/>
</dbReference>
<dbReference type="InterPro" id="IPR029028">
    <property type="entry name" value="Alpha/beta_knot_MTases"/>
</dbReference>
<gene>
    <name evidence="4" type="ORF">OWO01_03705</name>
</gene>
<protein>
    <submittedName>
        <fullName evidence="4">RNA methyltransferase</fullName>
    </submittedName>
</protein>
<dbReference type="GO" id="GO:0006396">
    <property type="term" value="P:RNA processing"/>
    <property type="evidence" value="ECO:0007669"/>
    <property type="project" value="InterPro"/>
</dbReference>
<dbReference type="AlphaFoldDB" id="A0A9J6R9P0"/>
<dbReference type="EMBL" id="JAPRAT010000004">
    <property type="protein sequence ID" value="MCZ0702317.1"/>
    <property type="molecule type" value="Genomic_DNA"/>
</dbReference>